<protein>
    <submittedName>
        <fullName evidence="1">Uncharacterized protein</fullName>
    </submittedName>
</protein>
<dbReference type="EMBL" id="JAWNGG020000002">
    <property type="protein sequence ID" value="KAK9310533.1"/>
    <property type="molecule type" value="Genomic_DNA"/>
</dbReference>
<organism evidence="1 2">
    <name type="scientific">Tetragonisca angustula</name>
    <dbReference type="NCBI Taxonomy" id="166442"/>
    <lineage>
        <taxon>Eukaryota</taxon>
        <taxon>Metazoa</taxon>
        <taxon>Ecdysozoa</taxon>
        <taxon>Arthropoda</taxon>
        <taxon>Hexapoda</taxon>
        <taxon>Insecta</taxon>
        <taxon>Pterygota</taxon>
        <taxon>Neoptera</taxon>
        <taxon>Endopterygota</taxon>
        <taxon>Hymenoptera</taxon>
        <taxon>Apocrita</taxon>
        <taxon>Aculeata</taxon>
        <taxon>Apoidea</taxon>
        <taxon>Anthophila</taxon>
        <taxon>Apidae</taxon>
        <taxon>Tetragonisca</taxon>
    </lineage>
</organism>
<proteinExistence type="predicted"/>
<name>A0AAW1AL01_9HYME</name>
<evidence type="ECO:0000313" key="2">
    <source>
        <dbReference type="Proteomes" id="UP001432146"/>
    </source>
</evidence>
<keyword evidence="2" id="KW-1185">Reference proteome</keyword>
<dbReference type="Proteomes" id="UP001432146">
    <property type="component" value="Unassembled WGS sequence"/>
</dbReference>
<sequence>MTQEDSHPFFSAKQAEWSSYLCRLFSVSPRYFMVSWIRMHLPSTTSHVCGGFLDRGRAKQLRLFALPPPVPVDLMDPGCN</sequence>
<evidence type="ECO:0000313" key="1">
    <source>
        <dbReference type="EMBL" id="KAK9310533.1"/>
    </source>
</evidence>
<dbReference type="AlphaFoldDB" id="A0AAW1AL01"/>
<reference evidence="1 2" key="1">
    <citation type="submission" date="2024-05" db="EMBL/GenBank/DDBJ databases">
        <title>The nuclear and mitochondrial genome assemblies of Tetragonisca angustula (Apidae: Meliponini), a tiny yet remarkable pollinator in the Neotropics.</title>
        <authorList>
            <person name="Ferrari R."/>
            <person name="Ricardo P.C."/>
            <person name="Dias F.C."/>
            <person name="Araujo N.S."/>
            <person name="Soares D.O."/>
            <person name="Zhou Q.-S."/>
            <person name="Zhu C.-D."/>
            <person name="Coutinho L."/>
            <person name="Airas M.C."/>
            <person name="Batista T.M."/>
        </authorList>
    </citation>
    <scope>NUCLEOTIDE SEQUENCE [LARGE SCALE GENOMIC DNA]</scope>
    <source>
        <strain evidence="1">ASF017062</strain>
        <tissue evidence="1">Abdomen</tissue>
    </source>
</reference>
<accession>A0AAW1AL01</accession>
<gene>
    <name evidence="1" type="ORF">QLX08_000114</name>
</gene>
<comment type="caution">
    <text evidence="1">The sequence shown here is derived from an EMBL/GenBank/DDBJ whole genome shotgun (WGS) entry which is preliminary data.</text>
</comment>